<organism evidence="2 3">
    <name type="scientific">Massariosphaeria phaeospora</name>
    <dbReference type="NCBI Taxonomy" id="100035"/>
    <lineage>
        <taxon>Eukaryota</taxon>
        <taxon>Fungi</taxon>
        <taxon>Dikarya</taxon>
        <taxon>Ascomycota</taxon>
        <taxon>Pezizomycotina</taxon>
        <taxon>Dothideomycetes</taxon>
        <taxon>Pleosporomycetidae</taxon>
        <taxon>Pleosporales</taxon>
        <taxon>Pleosporales incertae sedis</taxon>
        <taxon>Massariosphaeria</taxon>
    </lineage>
</organism>
<sequence length="100" mass="10936">MSKVFILLARDATVLLSLLSGILRGATGDPLSSKEMIYSLLHTLNYSVANISCCNVALFTFLLSPIRSTLEGPKTLLATYYVQICMGKWHNVPRGSMAQV</sequence>
<name>A0A7C8MAR6_9PLEO</name>
<dbReference type="AlphaFoldDB" id="A0A7C8MAR6"/>
<feature type="chain" id="PRO_5028934075" evidence="1">
    <location>
        <begin position="29"/>
        <end position="100"/>
    </location>
</feature>
<protein>
    <submittedName>
        <fullName evidence="2">Uncharacterized protein</fullName>
    </submittedName>
</protein>
<comment type="caution">
    <text evidence="2">The sequence shown here is derived from an EMBL/GenBank/DDBJ whole genome shotgun (WGS) entry which is preliminary data.</text>
</comment>
<proteinExistence type="predicted"/>
<keyword evidence="1" id="KW-0732">Signal</keyword>
<dbReference type="Proteomes" id="UP000481861">
    <property type="component" value="Unassembled WGS sequence"/>
</dbReference>
<evidence type="ECO:0000256" key="1">
    <source>
        <dbReference type="SAM" id="SignalP"/>
    </source>
</evidence>
<dbReference type="EMBL" id="JAADJZ010000007">
    <property type="protein sequence ID" value="KAF2873798.1"/>
    <property type="molecule type" value="Genomic_DNA"/>
</dbReference>
<reference evidence="2 3" key="1">
    <citation type="submission" date="2020-01" db="EMBL/GenBank/DDBJ databases">
        <authorList>
            <consortium name="DOE Joint Genome Institute"/>
            <person name="Haridas S."/>
            <person name="Albert R."/>
            <person name="Binder M."/>
            <person name="Bloem J."/>
            <person name="Labutti K."/>
            <person name="Salamov A."/>
            <person name="Andreopoulos B."/>
            <person name="Baker S.E."/>
            <person name="Barry K."/>
            <person name="Bills G."/>
            <person name="Bluhm B.H."/>
            <person name="Cannon C."/>
            <person name="Castanera R."/>
            <person name="Culley D.E."/>
            <person name="Daum C."/>
            <person name="Ezra D."/>
            <person name="Gonzalez J.B."/>
            <person name="Henrissat B."/>
            <person name="Kuo A."/>
            <person name="Liang C."/>
            <person name="Lipzen A."/>
            <person name="Lutzoni F."/>
            <person name="Magnuson J."/>
            <person name="Mondo S."/>
            <person name="Nolan M."/>
            <person name="Ohm R."/>
            <person name="Pangilinan J."/>
            <person name="Park H.-J.H."/>
            <person name="Ramirez L."/>
            <person name="Alfaro M."/>
            <person name="Sun H."/>
            <person name="Tritt A."/>
            <person name="Yoshinaga Y."/>
            <person name="Zwiers L.-H.L."/>
            <person name="Turgeon B.G."/>
            <person name="Goodwin S.B."/>
            <person name="Spatafora J.W."/>
            <person name="Crous P.W."/>
            <person name="Grigoriev I.V."/>
        </authorList>
    </citation>
    <scope>NUCLEOTIDE SEQUENCE [LARGE SCALE GENOMIC DNA]</scope>
    <source>
        <strain evidence="2 3">CBS 611.86</strain>
    </source>
</reference>
<accession>A0A7C8MAR6</accession>
<keyword evidence="3" id="KW-1185">Reference proteome</keyword>
<feature type="signal peptide" evidence="1">
    <location>
        <begin position="1"/>
        <end position="28"/>
    </location>
</feature>
<evidence type="ECO:0000313" key="3">
    <source>
        <dbReference type="Proteomes" id="UP000481861"/>
    </source>
</evidence>
<evidence type="ECO:0000313" key="2">
    <source>
        <dbReference type="EMBL" id="KAF2873798.1"/>
    </source>
</evidence>
<gene>
    <name evidence="2" type="ORF">BDV95DRAFT_353656</name>
</gene>